<evidence type="ECO:0000313" key="1">
    <source>
        <dbReference type="EMBL" id="AFL87139.1"/>
    </source>
</evidence>
<dbReference type="RefSeq" id="WP_014784708.1">
    <property type="nucleotide sequence ID" value="NC_018014.1"/>
</dbReference>
<evidence type="ECO:0000313" key="2">
    <source>
        <dbReference type="Proteomes" id="UP000006056"/>
    </source>
</evidence>
<dbReference type="InterPro" id="IPR025444">
    <property type="entry name" value="Monooxy_af470"/>
</dbReference>
<dbReference type="OrthoDB" id="7566033at2"/>
<organism evidence="1 2">
    <name type="scientific">Terriglobus roseus (strain DSM 18391 / NRRL B-41598 / KBS 63)</name>
    <dbReference type="NCBI Taxonomy" id="926566"/>
    <lineage>
        <taxon>Bacteria</taxon>
        <taxon>Pseudomonadati</taxon>
        <taxon>Acidobacteriota</taxon>
        <taxon>Terriglobia</taxon>
        <taxon>Terriglobales</taxon>
        <taxon>Acidobacteriaceae</taxon>
        <taxon>Terriglobus</taxon>
    </lineage>
</organism>
<evidence type="ECO:0008006" key="3">
    <source>
        <dbReference type="Google" id="ProtNLM"/>
    </source>
</evidence>
<dbReference type="Pfam" id="PF13826">
    <property type="entry name" value="Monooxy_af470-like"/>
    <property type="match status" value="1"/>
</dbReference>
<dbReference type="EMBL" id="CP003379">
    <property type="protein sequence ID" value="AFL87139.1"/>
    <property type="molecule type" value="Genomic_DNA"/>
</dbReference>
<name>I3ZD21_TERRK</name>
<sequence length="167" mass="18578">MAKIEAGRFAGTMEGEFVVFVIGMRINNLLAVNKWLPVSRAMPRMLQELFRQPELGLLHAELFMNLADRNVMTLQYWRSYYQLHAYAHARDKEHLPAWAAFNKAARGNTAVGVYHESYLQKPGSYETVYVNMPQFGLAKAGAMVPAVGSMKDAAERLRASGVAPGGS</sequence>
<dbReference type="STRING" id="926566.Terro_0807"/>
<dbReference type="PATRIC" id="fig|926566.3.peg.794"/>
<dbReference type="HOGENOM" id="CLU_109716_0_0_0"/>
<keyword evidence="2" id="KW-1185">Reference proteome</keyword>
<dbReference type="eggNOG" id="ENOG5030N64">
    <property type="taxonomic scope" value="Bacteria"/>
</dbReference>
<protein>
    <recommendedName>
        <fullName evidence="3">DUF4188 domain-containing protein</fullName>
    </recommendedName>
</protein>
<proteinExistence type="predicted"/>
<dbReference type="Proteomes" id="UP000006056">
    <property type="component" value="Chromosome"/>
</dbReference>
<dbReference type="AlphaFoldDB" id="I3ZD21"/>
<dbReference type="KEGG" id="trs:Terro_0807"/>
<accession>I3ZD21</accession>
<gene>
    <name evidence="1" type="ordered locus">Terro_0807</name>
</gene>
<reference evidence="1 2" key="1">
    <citation type="submission" date="2012-06" db="EMBL/GenBank/DDBJ databases">
        <title>Complete genome of Terriglobus roseus DSM 18391.</title>
        <authorList>
            <consortium name="US DOE Joint Genome Institute (JGI-PGF)"/>
            <person name="Lucas S."/>
            <person name="Copeland A."/>
            <person name="Lapidus A."/>
            <person name="Glavina del Rio T."/>
            <person name="Dalin E."/>
            <person name="Tice H."/>
            <person name="Bruce D."/>
            <person name="Goodwin L."/>
            <person name="Pitluck S."/>
            <person name="Peters L."/>
            <person name="Mikhailova N."/>
            <person name="Munk A.C.C."/>
            <person name="Kyrpides N."/>
            <person name="Mavromatis K."/>
            <person name="Ivanova N."/>
            <person name="Brettin T."/>
            <person name="Detter J.C."/>
            <person name="Han C."/>
            <person name="Larimer F."/>
            <person name="Land M."/>
            <person name="Hauser L."/>
            <person name="Markowitz V."/>
            <person name="Cheng J.-F."/>
            <person name="Hugenholtz P."/>
            <person name="Woyke T."/>
            <person name="Wu D."/>
            <person name="Brambilla E."/>
            <person name="Klenk H.-P."/>
            <person name="Eisen J.A."/>
        </authorList>
    </citation>
    <scope>NUCLEOTIDE SEQUENCE [LARGE SCALE GENOMIC DNA]</scope>
    <source>
        <strain evidence="2">DSM 18391 / NRRL B-41598 / KBS 63</strain>
    </source>
</reference>